<reference evidence="18" key="1">
    <citation type="submission" date="2020-05" db="EMBL/GenBank/DDBJ databases">
        <title>Phylogenomic resolution of chytrid fungi.</title>
        <authorList>
            <person name="Stajich J.E."/>
            <person name="Amses K."/>
            <person name="Simmons R."/>
            <person name="Seto K."/>
            <person name="Myers J."/>
            <person name="Bonds A."/>
            <person name="Quandt C.A."/>
            <person name="Barry K."/>
            <person name="Liu P."/>
            <person name="Grigoriev I."/>
            <person name="Longcore J.E."/>
            <person name="James T.Y."/>
        </authorList>
    </citation>
    <scope>NUCLEOTIDE SEQUENCE</scope>
    <source>
        <strain evidence="18">PLAUS21</strain>
    </source>
</reference>
<comment type="catalytic activity">
    <reaction evidence="14">
        <text>L-threonyl-[protein] + ATP = O-phospho-L-threonyl-[protein] + ADP + H(+)</text>
        <dbReference type="Rhea" id="RHEA:46608"/>
        <dbReference type="Rhea" id="RHEA-COMP:11060"/>
        <dbReference type="Rhea" id="RHEA-COMP:11605"/>
        <dbReference type="ChEBI" id="CHEBI:15378"/>
        <dbReference type="ChEBI" id="CHEBI:30013"/>
        <dbReference type="ChEBI" id="CHEBI:30616"/>
        <dbReference type="ChEBI" id="CHEBI:61977"/>
        <dbReference type="ChEBI" id="CHEBI:456216"/>
        <dbReference type="EC" id="2.7.11.22"/>
    </reaction>
</comment>
<dbReference type="GO" id="GO:0004693">
    <property type="term" value="F:cyclin-dependent protein serine/threonine kinase activity"/>
    <property type="evidence" value="ECO:0007669"/>
    <property type="project" value="UniProtKB-EC"/>
</dbReference>
<evidence type="ECO:0000256" key="6">
    <source>
        <dbReference type="ARBA" id="ARBA00022527"/>
    </source>
</evidence>
<dbReference type="PROSITE" id="PS00108">
    <property type="entry name" value="PROTEIN_KINASE_ST"/>
    <property type="match status" value="1"/>
</dbReference>
<keyword evidence="6" id="KW-0723">Serine/threonine-protein kinase</keyword>
<dbReference type="GO" id="GO:0016592">
    <property type="term" value="C:mediator complex"/>
    <property type="evidence" value="ECO:0007669"/>
    <property type="project" value="TreeGrafter"/>
</dbReference>
<keyword evidence="9" id="KW-0547">Nucleotide-binding</keyword>
<keyword evidence="10 18" id="KW-0418">Kinase</keyword>
<feature type="domain" description="Protein kinase" evidence="17">
    <location>
        <begin position="36"/>
        <end position="350"/>
    </location>
</feature>
<dbReference type="GO" id="GO:0005524">
    <property type="term" value="F:ATP binding"/>
    <property type="evidence" value="ECO:0007669"/>
    <property type="project" value="UniProtKB-KW"/>
</dbReference>
<evidence type="ECO:0000256" key="4">
    <source>
        <dbReference type="ARBA" id="ARBA00012425"/>
    </source>
</evidence>
<keyword evidence="8" id="KW-0479">Metal-binding</keyword>
<comment type="subcellular location">
    <subcellularLocation>
        <location evidence="1">Nucleus</location>
    </subcellularLocation>
</comment>
<keyword evidence="5" id="KW-0678">Repressor</keyword>
<evidence type="ECO:0000256" key="7">
    <source>
        <dbReference type="ARBA" id="ARBA00022679"/>
    </source>
</evidence>
<comment type="similarity">
    <text evidence="2">Belongs to the protein kinase superfamily. CMGC Ser/Thr protein kinase family. CDC2/CDKX subfamily.</text>
</comment>
<evidence type="ECO:0000256" key="3">
    <source>
        <dbReference type="ARBA" id="ARBA00012409"/>
    </source>
</evidence>
<dbReference type="PANTHER" id="PTHR24056:SF495">
    <property type="entry name" value="CYCLIN-DEPENDENT KINASE 8-RELATED"/>
    <property type="match status" value="1"/>
</dbReference>
<evidence type="ECO:0000256" key="15">
    <source>
        <dbReference type="ARBA" id="ARBA00048367"/>
    </source>
</evidence>
<evidence type="ECO:0000256" key="5">
    <source>
        <dbReference type="ARBA" id="ARBA00022491"/>
    </source>
</evidence>
<dbReference type="FunFam" id="1.10.510.10:FF:000408">
    <property type="entry name" value="Serine/threonine-protein kinase SSN3"/>
    <property type="match status" value="1"/>
</dbReference>
<evidence type="ECO:0000256" key="11">
    <source>
        <dbReference type="ARBA" id="ARBA00022840"/>
    </source>
</evidence>
<keyword evidence="7" id="KW-0808">Transferase</keyword>
<dbReference type="EC" id="2.7.11.23" evidence="3"/>
<dbReference type="InterPro" id="IPR000719">
    <property type="entry name" value="Prot_kinase_dom"/>
</dbReference>
<evidence type="ECO:0000313" key="19">
    <source>
        <dbReference type="Proteomes" id="UP001210925"/>
    </source>
</evidence>
<evidence type="ECO:0000256" key="14">
    <source>
        <dbReference type="ARBA" id="ARBA00047811"/>
    </source>
</evidence>
<evidence type="ECO:0000256" key="8">
    <source>
        <dbReference type="ARBA" id="ARBA00022723"/>
    </source>
</evidence>
<proteinExistence type="inferred from homology"/>
<dbReference type="Proteomes" id="UP001210925">
    <property type="component" value="Unassembled WGS sequence"/>
</dbReference>
<evidence type="ECO:0000256" key="16">
    <source>
        <dbReference type="ARBA" id="ARBA00049280"/>
    </source>
</evidence>
<evidence type="ECO:0000313" key="18">
    <source>
        <dbReference type="EMBL" id="KAJ3260838.1"/>
    </source>
</evidence>
<sequence>MDSSQSSTQVNKAKIEQYKIFKQRKDRERIPIANQYNTISFISSGTYGNVFKATKKNGHPKIYAIKKFKPDKEGEAALSSGISQSACREISLCREMKHENIVFLEQVILDPSDRSIAMVFDYAEHDLLQILQHHLQTERKGIPDYTVKSFLWQILNGVSYMHNNWVLHRDLKPANILVTTDGVVKIADLGLARLFQAPIYPLYHGDKVVVTIWYRAPELLLGSRHYTKGIDIWAIGCIYAELLMLKPLFKGDEAKMDAKKTIPFQKDQLTKIIDVLGFPTTDRWQEIEYMPEYEKLKTLKHNTQNNLKHLYQHQTYFPKVESGFNLLSMMLEYDPHKRISAENALKHPYFLEQPRPSQK</sequence>
<evidence type="ECO:0000259" key="17">
    <source>
        <dbReference type="PROSITE" id="PS50011"/>
    </source>
</evidence>
<dbReference type="SMART" id="SM00220">
    <property type="entry name" value="S_TKc"/>
    <property type="match status" value="1"/>
</dbReference>
<keyword evidence="19" id="KW-1185">Reference proteome</keyword>
<dbReference type="CDD" id="cd07842">
    <property type="entry name" value="STKc_CDK8_like"/>
    <property type="match status" value="1"/>
</dbReference>
<dbReference type="InterPro" id="IPR011009">
    <property type="entry name" value="Kinase-like_dom_sf"/>
</dbReference>
<dbReference type="GO" id="GO:0008353">
    <property type="term" value="F:RNA polymerase II CTD heptapeptide repeat kinase activity"/>
    <property type="evidence" value="ECO:0007669"/>
    <property type="project" value="UniProtKB-EC"/>
</dbReference>
<dbReference type="InterPro" id="IPR008271">
    <property type="entry name" value="Ser/Thr_kinase_AS"/>
</dbReference>
<evidence type="ECO:0000256" key="1">
    <source>
        <dbReference type="ARBA" id="ARBA00004123"/>
    </source>
</evidence>
<dbReference type="AlphaFoldDB" id="A0AAD5ULI9"/>
<evidence type="ECO:0000256" key="10">
    <source>
        <dbReference type="ARBA" id="ARBA00022777"/>
    </source>
</evidence>
<evidence type="ECO:0000256" key="2">
    <source>
        <dbReference type="ARBA" id="ARBA00006485"/>
    </source>
</evidence>
<dbReference type="Pfam" id="PF00069">
    <property type="entry name" value="Pkinase"/>
    <property type="match status" value="1"/>
</dbReference>
<dbReference type="Gene3D" id="1.10.510.10">
    <property type="entry name" value="Transferase(Phosphotransferase) domain 1"/>
    <property type="match status" value="1"/>
</dbReference>
<keyword evidence="11" id="KW-0067">ATP-binding</keyword>
<evidence type="ECO:0000256" key="9">
    <source>
        <dbReference type="ARBA" id="ARBA00022741"/>
    </source>
</evidence>
<dbReference type="PROSITE" id="PS50011">
    <property type="entry name" value="PROTEIN_KINASE_DOM"/>
    <property type="match status" value="1"/>
</dbReference>
<evidence type="ECO:0000256" key="12">
    <source>
        <dbReference type="ARBA" id="ARBA00023242"/>
    </source>
</evidence>
<evidence type="ECO:0000256" key="13">
    <source>
        <dbReference type="ARBA" id="ARBA00041823"/>
    </source>
</evidence>
<comment type="caution">
    <text evidence="18">The sequence shown here is derived from an EMBL/GenBank/DDBJ whole genome shotgun (WGS) entry which is preliminary data.</text>
</comment>
<dbReference type="InterPro" id="IPR050108">
    <property type="entry name" value="CDK"/>
</dbReference>
<name>A0AAD5ULI9_9FUNG</name>
<dbReference type="PANTHER" id="PTHR24056">
    <property type="entry name" value="CELL DIVISION PROTEIN KINASE"/>
    <property type="match status" value="1"/>
</dbReference>
<organism evidence="18 19">
    <name type="scientific">Boothiomyces macroporosus</name>
    <dbReference type="NCBI Taxonomy" id="261099"/>
    <lineage>
        <taxon>Eukaryota</taxon>
        <taxon>Fungi</taxon>
        <taxon>Fungi incertae sedis</taxon>
        <taxon>Chytridiomycota</taxon>
        <taxon>Chytridiomycota incertae sedis</taxon>
        <taxon>Chytridiomycetes</taxon>
        <taxon>Rhizophydiales</taxon>
        <taxon>Terramycetaceae</taxon>
        <taxon>Boothiomyces</taxon>
    </lineage>
</organism>
<keyword evidence="12" id="KW-0539">Nucleus</keyword>
<accession>A0AAD5ULI9</accession>
<protein>
    <recommendedName>
        <fullName evidence="13">Cyclin-dependent kinase 8</fullName>
        <ecNumber evidence="4">2.7.11.22</ecNumber>
        <ecNumber evidence="3">2.7.11.23</ecNumber>
    </recommendedName>
</protein>
<dbReference type="Gene3D" id="3.30.200.20">
    <property type="entry name" value="Phosphorylase Kinase, domain 1"/>
    <property type="match status" value="1"/>
</dbReference>
<dbReference type="EC" id="2.7.11.22" evidence="4"/>
<comment type="catalytic activity">
    <reaction evidence="16">
        <text>[DNA-directed RNA polymerase] + ATP = phospho-[DNA-directed RNA polymerase] + ADP + H(+)</text>
        <dbReference type="Rhea" id="RHEA:10216"/>
        <dbReference type="Rhea" id="RHEA-COMP:11321"/>
        <dbReference type="Rhea" id="RHEA-COMP:11322"/>
        <dbReference type="ChEBI" id="CHEBI:15378"/>
        <dbReference type="ChEBI" id="CHEBI:30616"/>
        <dbReference type="ChEBI" id="CHEBI:43176"/>
        <dbReference type="ChEBI" id="CHEBI:68546"/>
        <dbReference type="ChEBI" id="CHEBI:456216"/>
        <dbReference type="EC" id="2.7.11.23"/>
    </reaction>
</comment>
<gene>
    <name evidence="18" type="primary">SSN3</name>
    <name evidence="18" type="ORF">HK103_007401</name>
</gene>
<dbReference type="GO" id="GO:0046872">
    <property type="term" value="F:metal ion binding"/>
    <property type="evidence" value="ECO:0007669"/>
    <property type="project" value="UniProtKB-KW"/>
</dbReference>
<dbReference type="SUPFAM" id="SSF56112">
    <property type="entry name" value="Protein kinase-like (PK-like)"/>
    <property type="match status" value="1"/>
</dbReference>
<comment type="catalytic activity">
    <reaction evidence="15">
        <text>L-seryl-[protein] + ATP = O-phospho-L-seryl-[protein] + ADP + H(+)</text>
        <dbReference type="Rhea" id="RHEA:17989"/>
        <dbReference type="Rhea" id="RHEA-COMP:9863"/>
        <dbReference type="Rhea" id="RHEA-COMP:11604"/>
        <dbReference type="ChEBI" id="CHEBI:15378"/>
        <dbReference type="ChEBI" id="CHEBI:29999"/>
        <dbReference type="ChEBI" id="CHEBI:30616"/>
        <dbReference type="ChEBI" id="CHEBI:83421"/>
        <dbReference type="ChEBI" id="CHEBI:456216"/>
        <dbReference type="EC" id="2.7.11.22"/>
    </reaction>
</comment>
<dbReference type="EMBL" id="JADGKB010000009">
    <property type="protein sequence ID" value="KAJ3260838.1"/>
    <property type="molecule type" value="Genomic_DNA"/>
</dbReference>